<protein>
    <recommendedName>
        <fullName evidence="1">Major tropism determinant second domain-containing protein</fullName>
    </recommendedName>
</protein>
<dbReference type="Gene3D" id="3.90.1580.10">
    <property type="entry name" value="paralog of FGE (formylglycine-generating enzyme)"/>
    <property type="match status" value="1"/>
</dbReference>
<evidence type="ECO:0000313" key="2">
    <source>
        <dbReference type="EMBL" id="PIT67902.1"/>
    </source>
</evidence>
<evidence type="ECO:0000259" key="1">
    <source>
        <dbReference type="Pfam" id="PF21916"/>
    </source>
</evidence>
<dbReference type="STRING" id="85701.BM1374166_01975"/>
<dbReference type="Gene3D" id="2.80.20.10">
    <property type="entry name" value="Tail fiber receptor-binding protein"/>
    <property type="match status" value="1"/>
</dbReference>
<reference evidence="2 3" key="1">
    <citation type="submission" date="2017-06" db="EMBL/GenBank/DDBJ databases">
        <title>Draft genome of Bartonella tribocorum strain L103, isolated from a rodent in Laos.</title>
        <authorList>
            <person name="Hadjadj L."/>
            <person name="Jiyipong T."/>
            <person name="Morand S."/>
            <person name="Diene S.M."/>
            <person name="Rolain J.-M."/>
        </authorList>
    </citation>
    <scope>NUCLEOTIDE SEQUENCE [LARGE SCALE GENOMIC DNA]</scope>
    <source>
        <strain evidence="2 3">L103</strain>
    </source>
</reference>
<organism evidence="2 3">
    <name type="scientific">Bartonella tribocorum</name>
    <dbReference type="NCBI Taxonomy" id="85701"/>
    <lineage>
        <taxon>Bacteria</taxon>
        <taxon>Pseudomonadati</taxon>
        <taxon>Pseudomonadota</taxon>
        <taxon>Alphaproteobacteria</taxon>
        <taxon>Hyphomicrobiales</taxon>
        <taxon>Bartonellaceae</taxon>
        <taxon>Bartonella</taxon>
    </lineage>
</organism>
<accession>A0A2N9Y869</accession>
<dbReference type="OrthoDB" id="9770334at2"/>
<proteinExistence type="predicted"/>
<evidence type="ECO:0000313" key="3">
    <source>
        <dbReference type="Proteomes" id="UP000229839"/>
    </source>
</evidence>
<dbReference type="InterPro" id="IPR042095">
    <property type="entry name" value="SUMF_sf"/>
</dbReference>
<name>A0A2N9Y869_9HYPH</name>
<sequence>MGVPSLSAGKDYYVYLVSDGEQSHKFVLSENSTYPRDYTVNNSVKIGGFHTLCADVGEIEGHPLSGYRAGDILPNSVWCLNHRPHSSPEGMVYDPSTDLWVDIYLQSGTGENTRSVYNVPITTGRGYTDHLSDMMRVKKSLLSDVEFASAMYGSNEKTSITGKQSPSPKISGGHVDTANRRMISHIGCEEGCGYSWQFLSGTFPMQTQSSVALWSSSSKTEMYVLLGGGGFNNEEENGRFGRTTIKVTDTNEHICARGCSRPRHFV</sequence>
<dbReference type="InterPro" id="IPR054114">
    <property type="entry name" value="Mtd_2nd"/>
</dbReference>
<dbReference type="InterPro" id="IPR016187">
    <property type="entry name" value="CTDL_fold"/>
</dbReference>
<dbReference type="AlphaFoldDB" id="A0A2N9Y869"/>
<dbReference type="Proteomes" id="UP000229839">
    <property type="component" value="Unassembled WGS sequence"/>
</dbReference>
<dbReference type="SUPFAM" id="SSF141658">
    <property type="entry name" value="Bacteriophage trimeric proteins domain"/>
    <property type="match status" value="1"/>
</dbReference>
<dbReference type="EMBL" id="NJGE01000040">
    <property type="protein sequence ID" value="PIT67902.1"/>
    <property type="molecule type" value="Genomic_DNA"/>
</dbReference>
<gene>
    <name evidence="2" type="ORF">CER18_09195</name>
</gene>
<feature type="domain" description="Major tropism determinant second" evidence="1">
    <location>
        <begin position="4"/>
        <end position="79"/>
    </location>
</feature>
<comment type="caution">
    <text evidence="2">The sequence shown here is derived from an EMBL/GenBank/DDBJ whole genome shotgun (WGS) entry which is preliminary data.</text>
</comment>
<dbReference type="SUPFAM" id="SSF56436">
    <property type="entry name" value="C-type lectin-like"/>
    <property type="match status" value="1"/>
</dbReference>
<dbReference type="Pfam" id="PF21916">
    <property type="entry name" value="mtd_2nd"/>
    <property type="match status" value="1"/>
</dbReference>